<protein>
    <recommendedName>
        <fullName evidence="3">FAD-binding FR-type domain-containing protein</fullName>
    </recommendedName>
</protein>
<evidence type="ECO:0000259" key="3">
    <source>
        <dbReference type="PROSITE" id="PS51384"/>
    </source>
</evidence>
<feature type="domain" description="FAD-binding FR-type" evidence="3">
    <location>
        <begin position="21"/>
        <end position="128"/>
    </location>
</feature>
<name>A0A6A6SUL6_9PLEO</name>
<reference evidence="4" key="1">
    <citation type="journal article" date="2020" name="Stud. Mycol.">
        <title>101 Dothideomycetes genomes: a test case for predicting lifestyles and emergence of pathogens.</title>
        <authorList>
            <person name="Haridas S."/>
            <person name="Albert R."/>
            <person name="Binder M."/>
            <person name="Bloem J."/>
            <person name="Labutti K."/>
            <person name="Salamov A."/>
            <person name="Andreopoulos B."/>
            <person name="Baker S."/>
            <person name="Barry K."/>
            <person name="Bills G."/>
            <person name="Bluhm B."/>
            <person name="Cannon C."/>
            <person name="Castanera R."/>
            <person name="Culley D."/>
            <person name="Daum C."/>
            <person name="Ezra D."/>
            <person name="Gonzalez J."/>
            <person name="Henrissat B."/>
            <person name="Kuo A."/>
            <person name="Liang C."/>
            <person name="Lipzen A."/>
            <person name="Lutzoni F."/>
            <person name="Magnuson J."/>
            <person name="Mondo S."/>
            <person name="Nolan M."/>
            <person name="Ohm R."/>
            <person name="Pangilinan J."/>
            <person name="Park H.-J."/>
            <person name="Ramirez L."/>
            <person name="Alfaro M."/>
            <person name="Sun H."/>
            <person name="Tritt A."/>
            <person name="Yoshinaga Y."/>
            <person name="Zwiers L.-H."/>
            <person name="Turgeon B."/>
            <person name="Goodwin S."/>
            <person name="Spatafora J."/>
            <person name="Crous P."/>
            <person name="Grigoriev I."/>
        </authorList>
    </citation>
    <scope>NUCLEOTIDE SEQUENCE</scope>
    <source>
        <strain evidence="4">CBS 122681</strain>
    </source>
</reference>
<dbReference type="Proteomes" id="UP000799324">
    <property type="component" value="Unassembled WGS sequence"/>
</dbReference>
<keyword evidence="1" id="KW-0813">Transport</keyword>
<dbReference type="CDD" id="cd06186">
    <property type="entry name" value="NOX_Duox_like_FAD_NADP"/>
    <property type="match status" value="1"/>
</dbReference>
<dbReference type="EMBL" id="MU004447">
    <property type="protein sequence ID" value="KAF2650671.1"/>
    <property type="molecule type" value="Genomic_DNA"/>
</dbReference>
<dbReference type="GO" id="GO:0006879">
    <property type="term" value="P:intracellular iron ion homeostasis"/>
    <property type="evidence" value="ECO:0007669"/>
    <property type="project" value="TreeGrafter"/>
</dbReference>
<evidence type="ECO:0000313" key="4">
    <source>
        <dbReference type="EMBL" id="KAF2650671.1"/>
    </source>
</evidence>
<dbReference type="InterPro" id="IPR017927">
    <property type="entry name" value="FAD-bd_FR_type"/>
</dbReference>
<evidence type="ECO:0000313" key="5">
    <source>
        <dbReference type="Proteomes" id="UP000799324"/>
    </source>
</evidence>
<feature type="chain" id="PRO_5025435049" description="FAD-binding FR-type domain-containing protein" evidence="2">
    <location>
        <begin position="21"/>
        <end position="279"/>
    </location>
</feature>
<dbReference type="PANTHER" id="PTHR32361">
    <property type="entry name" value="FERRIC/CUPRIC REDUCTASE TRANSMEMBRANE COMPONENT"/>
    <property type="match status" value="1"/>
</dbReference>
<keyword evidence="2" id="KW-0732">Signal</keyword>
<dbReference type="GO" id="GO:0015677">
    <property type="term" value="P:copper ion import"/>
    <property type="evidence" value="ECO:0007669"/>
    <property type="project" value="TreeGrafter"/>
</dbReference>
<dbReference type="OrthoDB" id="4494341at2759"/>
<evidence type="ECO:0000256" key="1">
    <source>
        <dbReference type="ARBA" id="ARBA00022448"/>
    </source>
</evidence>
<dbReference type="GO" id="GO:0006826">
    <property type="term" value="P:iron ion transport"/>
    <property type="evidence" value="ECO:0007669"/>
    <property type="project" value="TreeGrafter"/>
</dbReference>
<accession>A0A6A6SUL6</accession>
<keyword evidence="5" id="KW-1185">Reference proteome</keyword>
<dbReference type="SUPFAM" id="SSF52343">
    <property type="entry name" value="Ferredoxin reductase-like, C-terminal NADP-linked domain"/>
    <property type="match status" value="1"/>
</dbReference>
<dbReference type="AlphaFoldDB" id="A0A6A6SUL6"/>
<proteinExistence type="predicted"/>
<dbReference type="PANTHER" id="PTHR32361:SF26">
    <property type="entry name" value="FAD-BINDING 8 DOMAIN-CONTAINING PROTEIN-RELATED"/>
    <property type="match status" value="1"/>
</dbReference>
<dbReference type="InterPro" id="IPR013112">
    <property type="entry name" value="FAD-bd_8"/>
</dbReference>
<sequence length="279" mass="32377">MLLLQKVFWFLSLLYRNVGSGPPCRASVVRFPQSQADGEVLQVRLELKRPWIVKAGHFIYLSLPRLRSFGLGLFESHPFMIAWSQENKESTTIVLLVQCRRGFTRKLRLADGANYAVVDGPYGSHRLRSLSCYDKVLFMADGIGIAAHLLPIRHLLLAHDEQTARVRRLSLVWLLETKDQQCWAEEFLLALHDMDHRQILTIFLLFPNESEGSSQGRDFSIKQQRKRMYPLTCELDMDWWIEQEWCAEAGNMLVTGMWTALDGTHEYHLRRHSLRKPAI</sequence>
<dbReference type="PROSITE" id="PS51384">
    <property type="entry name" value="FAD_FR"/>
    <property type="match status" value="1"/>
</dbReference>
<gene>
    <name evidence="4" type="ORF">K491DRAFT_720533</name>
</gene>
<organism evidence="4 5">
    <name type="scientific">Lophiostoma macrostomum CBS 122681</name>
    <dbReference type="NCBI Taxonomy" id="1314788"/>
    <lineage>
        <taxon>Eukaryota</taxon>
        <taxon>Fungi</taxon>
        <taxon>Dikarya</taxon>
        <taxon>Ascomycota</taxon>
        <taxon>Pezizomycotina</taxon>
        <taxon>Dothideomycetes</taxon>
        <taxon>Pleosporomycetidae</taxon>
        <taxon>Pleosporales</taxon>
        <taxon>Lophiostomataceae</taxon>
        <taxon>Lophiostoma</taxon>
    </lineage>
</organism>
<dbReference type="InterPro" id="IPR051410">
    <property type="entry name" value="Ferric/Cupric_Reductase"/>
</dbReference>
<dbReference type="GO" id="GO:0005886">
    <property type="term" value="C:plasma membrane"/>
    <property type="evidence" value="ECO:0007669"/>
    <property type="project" value="TreeGrafter"/>
</dbReference>
<dbReference type="Gene3D" id="3.40.50.80">
    <property type="entry name" value="Nucleotide-binding domain of ferredoxin-NADP reductase (FNR) module"/>
    <property type="match status" value="1"/>
</dbReference>
<dbReference type="Pfam" id="PF08022">
    <property type="entry name" value="FAD_binding_8"/>
    <property type="match status" value="1"/>
</dbReference>
<feature type="signal peptide" evidence="2">
    <location>
        <begin position="1"/>
        <end position="20"/>
    </location>
</feature>
<evidence type="ECO:0000256" key="2">
    <source>
        <dbReference type="SAM" id="SignalP"/>
    </source>
</evidence>
<dbReference type="InterPro" id="IPR039261">
    <property type="entry name" value="FNR_nucleotide-bd"/>
</dbReference>
<dbReference type="GO" id="GO:0000293">
    <property type="term" value="F:ferric-chelate reductase activity"/>
    <property type="evidence" value="ECO:0007669"/>
    <property type="project" value="TreeGrafter"/>
</dbReference>